<name>A0A4Q2U885_9HYPH</name>
<evidence type="ECO:0000313" key="3">
    <source>
        <dbReference type="Proteomes" id="UP000290759"/>
    </source>
</evidence>
<feature type="compositionally biased region" description="Polar residues" evidence="1">
    <location>
        <begin position="1"/>
        <end position="11"/>
    </location>
</feature>
<dbReference type="AlphaFoldDB" id="A0A4Q2U885"/>
<dbReference type="RefSeq" id="WP_129227550.1">
    <property type="nucleotide sequence ID" value="NZ_QYBB01000015.1"/>
</dbReference>
<gene>
    <name evidence="2" type="ORF">D3273_14205</name>
</gene>
<protein>
    <submittedName>
        <fullName evidence="2">Uncharacterized protein</fullName>
    </submittedName>
</protein>
<keyword evidence="3" id="KW-1185">Reference proteome</keyword>
<dbReference type="EMBL" id="QYBB01000015">
    <property type="protein sequence ID" value="RYC31267.1"/>
    <property type="molecule type" value="Genomic_DNA"/>
</dbReference>
<feature type="region of interest" description="Disordered" evidence="1">
    <location>
        <begin position="1"/>
        <end position="20"/>
    </location>
</feature>
<reference evidence="2 3" key="2">
    <citation type="submission" date="2019-02" db="EMBL/GenBank/DDBJ databases">
        <title>'Lichenibacterium ramalinii' gen. nov. sp. nov., 'Lichenibacterium minor' gen. nov. sp. nov.</title>
        <authorList>
            <person name="Pankratov T."/>
        </authorList>
    </citation>
    <scope>NUCLEOTIDE SEQUENCE [LARGE SCALE GENOMIC DNA]</scope>
    <source>
        <strain evidence="2 3">RmlP026</strain>
    </source>
</reference>
<organism evidence="2 3">
    <name type="scientific">Lichenibacterium minor</name>
    <dbReference type="NCBI Taxonomy" id="2316528"/>
    <lineage>
        <taxon>Bacteria</taxon>
        <taxon>Pseudomonadati</taxon>
        <taxon>Pseudomonadota</taxon>
        <taxon>Alphaproteobacteria</taxon>
        <taxon>Hyphomicrobiales</taxon>
        <taxon>Lichenihabitantaceae</taxon>
        <taxon>Lichenibacterium</taxon>
    </lineage>
</organism>
<dbReference type="Proteomes" id="UP000290759">
    <property type="component" value="Unassembled WGS sequence"/>
</dbReference>
<evidence type="ECO:0000256" key="1">
    <source>
        <dbReference type="SAM" id="MobiDB-lite"/>
    </source>
</evidence>
<proteinExistence type="predicted"/>
<evidence type="ECO:0000313" key="2">
    <source>
        <dbReference type="EMBL" id="RYC31267.1"/>
    </source>
</evidence>
<reference evidence="2 3" key="1">
    <citation type="submission" date="2018-12" db="EMBL/GenBank/DDBJ databases">
        <authorList>
            <person name="Grouzdev D.S."/>
            <person name="Krutkina M.S."/>
        </authorList>
    </citation>
    <scope>NUCLEOTIDE SEQUENCE [LARGE SCALE GENOMIC DNA]</scope>
    <source>
        <strain evidence="2 3">RmlP026</strain>
    </source>
</reference>
<accession>A0A4Q2U885</accession>
<sequence length="319" mass="34697">MTSQDEMQDQPSPVPVGAEDRVMRVQGAMVEGTRERSPMEVEEGGMEQNMNIKQANGLSEAALAMLAAIGRLAEADRAAVLRAHGLALGPRLWRVQDGNSLPTLTRLLPDRDREAIYASDAWAAAHRPVETLIAYVLQAPGLAELSALLGGVPLAKLGTAAKVAVVRRIADLGAAEYGAWSRGPQRYSRMNGFDRFTPAPRLQIASQHPLSPVRLGLHGIEVDLLCNLSRNRFEAEFNARVLPLRLQTVAGDDVGRELCRRTGVDPQILRRHYKIGTGYRAATEVTLFRAQADSNALAKLAADIVIDHVLGLLPRRSGR</sequence>
<comment type="caution">
    <text evidence="2">The sequence shown here is derived from an EMBL/GenBank/DDBJ whole genome shotgun (WGS) entry which is preliminary data.</text>
</comment>